<evidence type="ECO:0000256" key="2">
    <source>
        <dbReference type="ARBA" id="ARBA00021534"/>
    </source>
</evidence>
<protein>
    <recommendedName>
        <fullName evidence="2">Uncharacterized protein ycf20</fullName>
    </recommendedName>
</protein>
<dbReference type="InterPro" id="IPR007572">
    <property type="entry name" value="Uncharacterised_Ycf20"/>
</dbReference>
<keyword evidence="3" id="KW-0472">Membrane</keyword>
<dbReference type="RefSeq" id="YP_008965802.1">
    <property type="nucleotide sequence ID" value="NC_023133.1"/>
</dbReference>
<keyword evidence="3" id="KW-1133">Transmembrane helix</keyword>
<reference evidence="4" key="2">
    <citation type="journal article" date="2017" name="Mitochondrial DNA Part B Resour">
        <title>Characterization of the complete plastid genome of Porphyridium purpureum strain CCMP1328.</title>
        <authorList>
            <person name="Bi G."/>
        </authorList>
    </citation>
    <scope>NUCLEOTIDE SEQUENCE</scope>
</reference>
<dbReference type="EMBL" id="AP012987">
    <property type="protein sequence ID" value="BAO23778.1"/>
    <property type="molecule type" value="Genomic_DNA"/>
</dbReference>
<dbReference type="Pfam" id="PF04483">
    <property type="entry name" value="DUF565"/>
    <property type="match status" value="1"/>
</dbReference>
<name>W0S235_PORPP</name>
<keyword evidence="5" id="KW-0934">Plastid</keyword>
<geneLocation type="plastid" evidence="5"/>
<organism evidence="5">
    <name type="scientific">Porphyridium purpureum</name>
    <name type="common">Red alga</name>
    <name type="synonym">Porphyridium cruentum</name>
    <dbReference type="NCBI Taxonomy" id="35688"/>
    <lineage>
        <taxon>Eukaryota</taxon>
        <taxon>Rhodophyta</taxon>
        <taxon>Bangiophyceae</taxon>
        <taxon>Porphyridiales</taxon>
        <taxon>Porphyridiaceae</taxon>
        <taxon>Porphyridium</taxon>
    </lineage>
</organism>
<reference evidence="5" key="1">
    <citation type="journal article" date="2014" name="J. Plant Res.">
        <title>Analysis of the complete plastid genome of the unicellular red alga Porphyridium purpureum.</title>
        <authorList>
            <person name="Tajima N."/>
            <person name="Sato S."/>
            <person name="Maruyama F."/>
            <person name="Kurokawa K."/>
            <person name="Ohta H."/>
            <person name="Tabata S."/>
            <person name="Sekine K."/>
            <person name="Moriyama T."/>
            <person name="Sato N."/>
        </authorList>
    </citation>
    <scope>NUCLEOTIDE SEQUENCE</scope>
</reference>
<accession>W0S235</accession>
<comment type="similarity">
    <text evidence="1">Belongs to the ycf20 family.</text>
</comment>
<keyword evidence="5" id="KW-0150">Chloroplast</keyword>
<evidence type="ECO:0000313" key="4">
    <source>
        <dbReference type="EMBL" id="ATJ02992.1"/>
    </source>
</evidence>
<sequence>MVSKLVYTIDVSSNYIKKRRLLFFSLLNNIKLGIIYGFFVDSFKLGS</sequence>
<evidence type="ECO:0000313" key="5">
    <source>
        <dbReference type="EMBL" id="BAO23778.1"/>
    </source>
</evidence>
<dbReference type="AlphaFoldDB" id="W0S235"/>
<dbReference type="GeneID" id="17964128"/>
<evidence type="ECO:0000256" key="1">
    <source>
        <dbReference type="ARBA" id="ARBA00009846"/>
    </source>
</evidence>
<keyword evidence="3" id="KW-0812">Transmembrane</keyword>
<evidence type="ECO:0000256" key="3">
    <source>
        <dbReference type="SAM" id="Phobius"/>
    </source>
</evidence>
<feature type="transmembrane region" description="Helical" evidence="3">
    <location>
        <begin position="21"/>
        <end position="39"/>
    </location>
</feature>
<gene>
    <name evidence="5" type="primary">ycf20</name>
</gene>
<dbReference type="EMBL" id="MF401423">
    <property type="protein sequence ID" value="ATJ02992.1"/>
    <property type="molecule type" value="Genomic_DNA"/>
</dbReference>
<proteinExistence type="inferred from homology"/>